<dbReference type="GO" id="GO:0003948">
    <property type="term" value="F:N4-(beta-N-acetylglucosaminyl)-L-asparaginase activity"/>
    <property type="evidence" value="ECO:0007669"/>
    <property type="project" value="UniProtKB-EC"/>
</dbReference>
<evidence type="ECO:0000256" key="1">
    <source>
        <dbReference type="ARBA" id="ARBA00010872"/>
    </source>
</evidence>
<evidence type="ECO:0000313" key="17">
    <source>
        <dbReference type="Proteomes" id="UP000678499"/>
    </source>
</evidence>
<evidence type="ECO:0000256" key="14">
    <source>
        <dbReference type="SAM" id="MobiDB-lite"/>
    </source>
</evidence>
<dbReference type="PANTHER" id="PTHR10188">
    <property type="entry name" value="L-ASPARAGINASE"/>
    <property type="match status" value="1"/>
</dbReference>
<comment type="similarity">
    <text evidence="1">Belongs to the Ntn-hydrolase family.</text>
</comment>
<feature type="binding site" evidence="12">
    <location>
        <begin position="278"/>
        <end position="281"/>
    </location>
    <ligand>
        <name>substrate</name>
    </ligand>
</feature>
<feature type="compositionally biased region" description="Low complexity" evidence="14">
    <location>
        <begin position="209"/>
        <end position="219"/>
    </location>
</feature>
<evidence type="ECO:0000256" key="5">
    <source>
        <dbReference type="ARBA" id="ARBA00050421"/>
    </source>
</evidence>
<feature type="chain" id="PRO_5036210103" description="N(4)-(beta-N-acetylglucosaminyl)-L-asparaginase" evidence="15">
    <location>
        <begin position="22"/>
        <end position="459"/>
    </location>
</feature>
<feature type="region of interest" description="Disordered" evidence="14">
    <location>
        <begin position="190"/>
        <end position="223"/>
    </location>
</feature>
<dbReference type="GO" id="GO:0008233">
    <property type="term" value="F:peptidase activity"/>
    <property type="evidence" value="ECO:0007669"/>
    <property type="project" value="UniProtKB-KW"/>
</dbReference>
<dbReference type="FunFam" id="3.60.20.30:FF:000003">
    <property type="entry name" value="N(4)-(Beta-N-acetylglucosaminyl)-L-asparaginase isoform X1"/>
    <property type="match status" value="1"/>
</dbReference>
<dbReference type="Proteomes" id="UP000678499">
    <property type="component" value="Unassembled WGS sequence"/>
</dbReference>
<evidence type="ECO:0000313" key="16">
    <source>
        <dbReference type="EMBL" id="CAD7274669.1"/>
    </source>
</evidence>
<dbReference type="SUPFAM" id="SSF56235">
    <property type="entry name" value="N-terminal nucleophile aminohydrolases (Ntn hydrolases)"/>
    <property type="match status" value="1"/>
</dbReference>
<keyword evidence="4" id="KW-0068">Autocatalytic cleavage</keyword>
<evidence type="ECO:0000256" key="15">
    <source>
        <dbReference type="SAM" id="SignalP"/>
    </source>
</evidence>
<evidence type="ECO:0000256" key="10">
    <source>
        <dbReference type="ARBA" id="ARBA00080645"/>
    </source>
</evidence>
<evidence type="ECO:0000256" key="4">
    <source>
        <dbReference type="ARBA" id="ARBA00022813"/>
    </source>
</evidence>
<accession>A0A7R9BI14</accession>
<organism evidence="16">
    <name type="scientific">Notodromas monacha</name>
    <dbReference type="NCBI Taxonomy" id="399045"/>
    <lineage>
        <taxon>Eukaryota</taxon>
        <taxon>Metazoa</taxon>
        <taxon>Ecdysozoa</taxon>
        <taxon>Arthropoda</taxon>
        <taxon>Crustacea</taxon>
        <taxon>Oligostraca</taxon>
        <taxon>Ostracoda</taxon>
        <taxon>Podocopa</taxon>
        <taxon>Podocopida</taxon>
        <taxon>Cypridocopina</taxon>
        <taxon>Cypridoidea</taxon>
        <taxon>Cyprididae</taxon>
        <taxon>Notodromas</taxon>
    </lineage>
</organism>
<dbReference type="GO" id="GO:0005764">
    <property type="term" value="C:lysosome"/>
    <property type="evidence" value="ECO:0007669"/>
    <property type="project" value="TreeGrafter"/>
</dbReference>
<evidence type="ECO:0000256" key="3">
    <source>
        <dbReference type="ARBA" id="ARBA00022801"/>
    </source>
</evidence>
<keyword evidence="15" id="KW-0732">Signal</keyword>
<evidence type="ECO:0000256" key="9">
    <source>
        <dbReference type="ARBA" id="ARBA00079301"/>
    </source>
</evidence>
<dbReference type="OrthoDB" id="188713at2759"/>
<dbReference type="Pfam" id="PF01112">
    <property type="entry name" value="Asparaginase_2"/>
    <property type="match status" value="1"/>
</dbReference>
<feature type="site" description="Cleavage; by autolysis" evidence="13">
    <location>
        <begin position="226"/>
        <end position="227"/>
    </location>
</feature>
<evidence type="ECO:0000256" key="13">
    <source>
        <dbReference type="PIRSR" id="PIRSR600246-3"/>
    </source>
</evidence>
<feature type="binding site" evidence="12">
    <location>
        <begin position="255"/>
        <end position="258"/>
    </location>
    <ligand>
        <name>substrate</name>
    </ligand>
</feature>
<dbReference type="EC" id="3.5.1.26" evidence="7"/>
<feature type="signal peptide" evidence="15">
    <location>
        <begin position="1"/>
        <end position="21"/>
    </location>
</feature>
<comment type="function">
    <text evidence="6">Cleaves the GlcNAc-Asn bond which joins oligosaccharides to the peptide of asparagine-linked glycoproteins.</text>
</comment>
<evidence type="ECO:0000256" key="7">
    <source>
        <dbReference type="ARBA" id="ARBA00066729"/>
    </source>
</evidence>
<keyword evidence="2" id="KW-0645">Protease</keyword>
<dbReference type="AlphaFoldDB" id="A0A7R9BI14"/>
<evidence type="ECO:0000256" key="11">
    <source>
        <dbReference type="PIRSR" id="PIRSR600246-1"/>
    </source>
</evidence>
<comment type="catalytic activity">
    <reaction evidence="5">
        <text>N(4)-(beta-N-acetyl-D-glucosaminyl)-L-asparagine + H2O = N-acetyl-beta-D-glucosaminylamine + L-aspartate + H(+)</text>
        <dbReference type="Rhea" id="RHEA:11544"/>
        <dbReference type="ChEBI" id="CHEBI:15377"/>
        <dbReference type="ChEBI" id="CHEBI:15378"/>
        <dbReference type="ChEBI" id="CHEBI:15947"/>
        <dbReference type="ChEBI" id="CHEBI:29991"/>
        <dbReference type="ChEBI" id="CHEBI:58080"/>
        <dbReference type="EC" id="3.5.1.26"/>
    </reaction>
</comment>
<keyword evidence="17" id="KW-1185">Reference proteome</keyword>
<gene>
    <name evidence="16" type="ORF">NMOB1V02_LOCUS2492</name>
</gene>
<keyword evidence="3" id="KW-0378">Hydrolase</keyword>
<dbReference type="GO" id="GO:0006508">
    <property type="term" value="P:proteolysis"/>
    <property type="evidence" value="ECO:0007669"/>
    <property type="project" value="UniProtKB-KW"/>
</dbReference>
<reference evidence="16" key="1">
    <citation type="submission" date="2020-11" db="EMBL/GenBank/DDBJ databases">
        <authorList>
            <person name="Tran Van P."/>
        </authorList>
    </citation>
    <scope>NUCLEOTIDE SEQUENCE</scope>
</reference>
<evidence type="ECO:0000256" key="8">
    <source>
        <dbReference type="ARBA" id="ARBA00078726"/>
    </source>
</evidence>
<dbReference type="EMBL" id="CAJPEX010000277">
    <property type="protein sequence ID" value="CAG0914821.1"/>
    <property type="molecule type" value="Genomic_DNA"/>
</dbReference>
<evidence type="ECO:0000256" key="6">
    <source>
        <dbReference type="ARBA" id="ARBA00053295"/>
    </source>
</evidence>
<dbReference type="InterPro" id="IPR029055">
    <property type="entry name" value="Ntn_hydrolases_N"/>
</dbReference>
<dbReference type="PANTHER" id="PTHR10188:SF6">
    <property type="entry name" value="N(4)-(BETA-N-ACETYLGLUCOSAMINYL)-L-ASPARAGINASE"/>
    <property type="match status" value="1"/>
</dbReference>
<proteinExistence type="inferred from homology"/>
<evidence type="ECO:0000256" key="12">
    <source>
        <dbReference type="PIRSR" id="PIRSR600246-2"/>
    </source>
</evidence>
<dbReference type="CDD" id="cd04513">
    <property type="entry name" value="Glycosylasparaginase"/>
    <property type="match status" value="1"/>
</dbReference>
<protein>
    <recommendedName>
        <fullName evidence="7">N(4)-(beta-N-acetylglucosaminyl)-L-asparaginase</fullName>
        <ecNumber evidence="7">3.5.1.26</ecNumber>
    </recommendedName>
    <alternativeName>
        <fullName evidence="9">Aspartylglucosaminidase</fullName>
    </alternativeName>
    <alternativeName>
        <fullName evidence="8">Glycosylasparaginase</fullName>
    </alternativeName>
    <alternativeName>
        <fullName evidence="10">N4-(N-acetyl-beta-glucosaminyl)-L-asparagine amidase</fullName>
    </alternativeName>
</protein>
<sequence>MQVLENSISVFLLLLVSLSLAFDLDSHPSFMLPVKVSRESRDLPLGLPLVINTWPWPGATQRAWDVLTTGNGSVVDAVVAGCSEAEKDPVIDSVGFGNHPDESGETTLDAMVIDGETRGIGAVADLRRIKEAVAVARAVMDHTQHTMLVGEAATKFAVAMGFQETSLSTDLSKQIHSNWTANNCQPNFWRNVTPDPRQSCGPYSPIKGPSSQPQSASESVSERNHDTIGMIAIDGDGKIAAGTSTNGAQFKIPGRVGDTAIPGSGAFVDAEVGAAAATGDGDVMMRFLPSMAAVEMLRGGVTPYNAAVEALARIARVFPDVKAGIVVAKKNGEFAGACYGFETFEYCVVEALTGQVQVIPVSCFSLSENKEPSLPRSISSIVAEIITAFGSIALSGIRHAVQLVGAVLDVAVCLFAFYTIYDFILHGGESTVLKLPAADKWEWKTIKEKVLSRCPQLEH</sequence>
<evidence type="ECO:0000256" key="2">
    <source>
        <dbReference type="ARBA" id="ARBA00022670"/>
    </source>
</evidence>
<dbReference type="Gene3D" id="3.60.20.30">
    <property type="entry name" value="(Glycosyl)asparaginase"/>
    <property type="match status" value="1"/>
</dbReference>
<dbReference type="EMBL" id="OA882314">
    <property type="protein sequence ID" value="CAD7274669.1"/>
    <property type="molecule type" value="Genomic_DNA"/>
</dbReference>
<dbReference type="InterPro" id="IPR000246">
    <property type="entry name" value="Peptidase_T2"/>
</dbReference>
<name>A0A7R9BI14_9CRUS</name>
<feature type="active site" description="Nucleophile" evidence="11">
    <location>
        <position position="227"/>
    </location>
</feature>